<feature type="domain" description="Calcineurin-like phosphoesterase" evidence="1">
    <location>
        <begin position="1"/>
        <end position="176"/>
    </location>
</feature>
<dbReference type="EMBL" id="CP094532">
    <property type="protein sequence ID" value="UOE40126.1"/>
    <property type="molecule type" value="Genomic_DNA"/>
</dbReference>
<dbReference type="RefSeq" id="WP_243548152.1">
    <property type="nucleotide sequence ID" value="NZ_CP094532.1"/>
</dbReference>
<dbReference type="Proteomes" id="UP000831460">
    <property type="component" value="Chromosome"/>
</dbReference>
<dbReference type="CDD" id="cd07379">
    <property type="entry name" value="MPP_239FB"/>
    <property type="match status" value="1"/>
</dbReference>
<gene>
    <name evidence="2" type="ORF">MTP09_09355</name>
</gene>
<reference evidence="2 3" key="1">
    <citation type="submission" date="2022-03" db="EMBL/GenBank/DDBJ databases">
        <title>Chryseobacterium sp. isolated from particulate matters in swine house.</title>
        <authorList>
            <person name="Won M."/>
            <person name="Kim S.-J."/>
            <person name="Kwon S.-W."/>
        </authorList>
    </citation>
    <scope>NUCLEOTIDE SEQUENCE [LARGE SCALE GENOMIC DNA]</scope>
    <source>
        <strain evidence="2 3">SC2-2</strain>
    </source>
</reference>
<dbReference type="PANTHER" id="PTHR12905:SF0">
    <property type="entry name" value="CALCINEURIN-LIKE PHOSPHOESTERASE DOMAIN-CONTAINING PROTEIN"/>
    <property type="match status" value="1"/>
</dbReference>
<proteinExistence type="predicted"/>
<keyword evidence="3" id="KW-1185">Reference proteome</keyword>
<dbReference type="PANTHER" id="PTHR12905">
    <property type="entry name" value="METALLOPHOSPHOESTERASE"/>
    <property type="match status" value="1"/>
</dbReference>
<dbReference type="Pfam" id="PF00149">
    <property type="entry name" value="Metallophos"/>
    <property type="match status" value="1"/>
</dbReference>
<evidence type="ECO:0000313" key="3">
    <source>
        <dbReference type="Proteomes" id="UP000831460"/>
    </source>
</evidence>
<dbReference type="InterPro" id="IPR029052">
    <property type="entry name" value="Metallo-depent_PP-like"/>
</dbReference>
<dbReference type="InterPro" id="IPR051693">
    <property type="entry name" value="UPF0046_metallophosphoest"/>
</dbReference>
<dbReference type="Gene3D" id="3.60.21.10">
    <property type="match status" value="1"/>
</dbReference>
<dbReference type="InterPro" id="IPR004843">
    <property type="entry name" value="Calcineurin-like_PHP"/>
</dbReference>
<protein>
    <submittedName>
        <fullName evidence="2">Metallophosphatase domain-containing protein</fullName>
    </submittedName>
</protein>
<evidence type="ECO:0000313" key="2">
    <source>
        <dbReference type="EMBL" id="UOE40126.1"/>
    </source>
</evidence>
<dbReference type="SUPFAM" id="SSF56300">
    <property type="entry name" value="Metallo-dependent phosphatases"/>
    <property type="match status" value="1"/>
</dbReference>
<evidence type="ECO:0000259" key="1">
    <source>
        <dbReference type="Pfam" id="PF00149"/>
    </source>
</evidence>
<organism evidence="2 3">
    <name type="scientific">Chryseobacterium suipulveris</name>
    <dbReference type="NCBI Taxonomy" id="2929800"/>
    <lineage>
        <taxon>Bacteria</taxon>
        <taxon>Pseudomonadati</taxon>
        <taxon>Bacteroidota</taxon>
        <taxon>Flavobacteriia</taxon>
        <taxon>Flavobacteriales</taxon>
        <taxon>Weeksellaceae</taxon>
        <taxon>Chryseobacterium group</taxon>
        <taxon>Chryseobacterium</taxon>
    </lineage>
</organism>
<sequence>MKFLFISDTHSRHRRLTSLPEADVIIHAGDISKVGKEYEVEDFVDWFSNLNYQHKILIAGNHDFFFERETNENIQHILNDNIIYLHNSQVEIEGIRIWGSPYTPRFFNWAFNLHRGTDLEKNWQQIPIDTDILVTHGPPFGILDRTVSGLNVGCKELMKKVKEVQPKYHLFGHIHEGYGMLQSEKTTFINGSVLNERYELVNSPILFELEK</sequence>
<accession>A0ABY4BQP0</accession>
<name>A0ABY4BQP0_9FLAO</name>